<dbReference type="Proteomes" id="UP000267536">
    <property type="component" value="Unassembled WGS sequence"/>
</dbReference>
<comment type="caution">
    <text evidence="3">The sequence shown here is derived from an EMBL/GenBank/DDBJ whole genome shotgun (WGS) entry which is preliminary data.</text>
</comment>
<dbReference type="RefSeq" id="WP_123926002.1">
    <property type="nucleotide sequence ID" value="NZ_JBPSDP010000003.1"/>
</dbReference>
<dbReference type="Gene3D" id="3.30.530.20">
    <property type="match status" value="1"/>
</dbReference>
<keyword evidence="4" id="KW-1185">Reference proteome</keyword>
<dbReference type="OrthoDB" id="9803476at2"/>
<dbReference type="CDD" id="cd07814">
    <property type="entry name" value="SRPBCC_CalC_Aha1-like"/>
    <property type="match status" value="1"/>
</dbReference>
<comment type="similarity">
    <text evidence="1">Belongs to the AHA1 family.</text>
</comment>
<dbReference type="InterPro" id="IPR013538">
    <property type="entry name" value="ASHA1/2-like_C"/>
</dbReference>
<evidence type="ECO:0000256" key="1">
    <source>
        <dbReference type="ARBA" id="ARBA00006817"/>
    </source>
</evidence>
<feature type="domain" description="Activator of Hsp90 ATPase homologue 1/2-like C-terminal" evidence="2">
    <location>
        <begin position="21"/>
        <end position="136"/>
    </location>
</feature>
<evidence type="ECO:0000313" key="3">
    <source>
        <dbReference type="EMBL" id="RPA65119.1"/>
    </source>
</evidence>
<accession>A0A3N4GQC3</accession>
<sequence length="151" mass="17302">MFDLSEPDPSMIDLAVFVEGSPEVAWRVLTAPELMAEWLAPTIGFQPVVGTTFIVQVAVPDKPDAEMACQVVAADEPHHLAYSWTDLRGNPPMRWMMDYRLMQCGRGARLFWHMSGFDTENRYQRFARNGIERSWNRTVLPKFAEIVNAQR</sequence>
<dbReference type="AlphaFoldDB" id="A0A3N4GQC3"/>
<dbReference type="SUPFAM" id="SSF55961">
    <property type="entry name" value="Bet v1-like"/>
    <property type="match status" value="1"/>
</dbReference>
<dbReference type="EMBL" id="RKMH01000003">
    <property type="protein sequence ID" value="RPA65119.1"/>
    <property type="molecule type" value="Genomic_DNA"/>
</dbReference>
<gene>
    <name evidence="3" type="ORF">EF294_04385</name>
</gene>
<evidence type="ECO:0000259" key="2">
    <source>
        <dbReference type="Pfam" id="PF08327"/>
    </source>
</evidence>
<dbReference type="InterPro" id="IPR023393">
    <property type="entry name" value="START-like_dom_sf"/>
</dbReference>
<name>A0A3N4GQC3_9ACTN</name>
<dbReference type="Pfam" id="PF08327">
    <property type="entry name" value="AHSA1"/>
    <property type="match status" value="1"/>
</dbReference>
<proteinExistence type="inferred from homology"/>
<reference evidence="3 4" key="1">
    <citation type="submission" date="2018-11" db="EMBL/GenBank/DDBJ databases">
        <title>Draft genome sequence of Gordonia sp. RS15-1S isolated from rice stems.</title>
        <authorList>
            <person name="Muangham S."/>
        </authorList>
    </citation>
    <scope>NUCLEOTIDE SEQUENCE [LARGE SCALE GENOMIC DNA]</scope>
    <source>
        <strain evidence="3 4">RS15-1S</strain>
    </source>
</reference>
<evidence type="ECO:0000313" key="4">
    <source>
        <dbReference type="Proteomes" id="UP000267536"/>
    </source>
</evidence>
<organism evidence="3 4">
    <name type="scientific">Gordonia oryzae</name>
    <dbReference type="NCBI Taxonomy" id="2487349"/>
    <lineage>
        <taxon>Bacteria</taxon>
        <taxon>Bacillati</taxon>
        <taxon>Actinomycetota</taxon>
        <taxon>Actinomycetes</taxon>
        <taxon>Mycobacteriales</taxon>
        <taxon>Gordoniaceae</taxon>
        <taxon>Gordonia</taxon>
    </lineage>
</organism>
<protein>
    <submittedName>
        <fullName evidence="3">SRPBCC domain-containing protein</fullName>
    </submittedName>
</protein>